<dbReference type="FunCoup" id="A0A3Q3LSZ9">
    <property type="interactions" value="128"/>
</dbReference>
<organism evidence="2 3">
    <name type="scientific">Labrus bergylta</name>
    <name type="common">ballan wrasse</name>
    <dbReference type="NCBI Taxonomy" id="56723"/>
    <lineage>
        <taxon>Eukaryota</taxon>
        <taxon>Metazoa</taxon>
        <taxon>Chordata</taxon>
        <taxon>Craniata</taxon>
        <taxon>Vertebrata</taxon>
        <taxon>Euteleostomi</taxon>
        <taxon>Actinopterygii</taxon>
        <taxon>Neopterygii</taxon>
        <taxon>Teleostei</taxon>
        <taxon>Neoteleostei</taxon>
        <taxon>Acanthomorphata</taxon>
        <taxon>Eupercaria</taxon>
        <taxon>Labriformes</taxon>
        <taxon>Labridae</taxon>
        <taxon>Labrus</taxon>
    </lineage>
</organism>
<name>A0A3Q3LSZ9_9LABR</name>
<dbReference type="AlphaFoldDB" id="A0A3Q3LSZ9"/>
<feature type="signal peptide" evidence="1">
    <location>
        <begin position="1"/>
        <end position="21"/>
    </location>
</feature>
<feature type="chain" id="PRO_5018580497" evidence="1">
    <location>
        <begin position="22"/>
        <end position="299"/>
    </location>
</feature>
<dbReference type="GeneTree" id="ENSGT00990000203785"/>
<evidence type="ECO:0000256" key="1">
    <source>
        <dbReference type="SAM" id="SignalP"/>
    </source>
</evidence>
<keyword evidence="3" id="KW-1185">Reference proteome</keyword>
<evidence type="ECO:0000313" key="3">
    <source>
        <dbReference type="Proteomes" id="UP000261660"/>
    </source>
</evidence>
<evidence type="ECO:0000313" key="2">
    <source>
        <dbReference type="Ensembl" id="ENSLBEP00000011640.1"/>
    </source>
</evidence>
<dbReference type="Ensembl" id="ENSLBET00000012237.1">
    <property type="protein sequence ID" value="ENSLBEP00000011640.1"/>
    <property type="gene ID" value="ENSLBEG00000008964.1"/>
</dbReference>
<keyword evidence="1" id="KW-0732">Signal</keyword>
<sequence length="299" mass="32969">MASLCCMWIALFLLSVMTSDSGVFGRAVYARGFLSRSPKSADESAGQTLRVDASRRWRRGVAASHREQCAELAAPWLENTKQTLEDNPTVLQLRVRPFSPGVSRGLVFPGKHLFSFVRRVYRCCQEGLNCRSVKGIQGHVEFLLTRDILSLTVMRAELHLQVSNPQHLDIHPVLSSLAKRDLPTRYSLWSRADTVELRLDLLWLFQSLQEAAGGARGGPSLVNMRQVVFSSREDRAGEKPSLGALQDTDGDMWGGGDANTLPPLELGLVLGCSQAGSEVSCRTGGVHLSHTPFITLYYT</sequence>
<accession>A0A3Q3LSZ9</accession>
<protein>
    <submittedName>
        <fullName evidence="2">Uncharacterized LOC109982074</fullName>
    </submittedName>
</protein>
<reference evidence="2" key="2">
    <citation type="submission" date="2025-09" db="UniProtKB">
        <authorList>
            <consortium name="Ensembl"/>
        </authorList>
    </citation>
    <scope>IDENTIFICATION</scope>
</reference>
<reference evidence="2" key="1">
    <citation type="submission" date="2025-08" db="UniProtKB">
        <authorList>
            <consortium name="Ensembl"/>
        </authorList>
    </citation>
    <scope>IDENTIFICATION</scope>
</reference>
<dbReference type="InParanoid" id="A0A3Q3LSZ9"/>
<proteinExistence type="predicted"/>
<dbReference type="Proteomes" id="UP000261660">
    <property type="component" value="Unplaced"/>
</dbReference>